<proteinExistence type="predicted"/>
<evidence type="ECO:0000259" key="1">
    <source>
        <dbReference type="Pfam" id="PF09992"/>
    </source>
</evidence>
<dbReference type="Pfam" id="PF09992">
    <property type="entry name" value="NAGPA"/>
    <property type="match status" value="1"/>
</dbReference>
<comment type="caution">
    <text evidence="2">The sequence shown here is derived from an EMBL/GenBank/DDBJ whole genome shotgun (WGS) entry which is preliminary data.</text>
</comment>
<protein>
    <recommendedName>
        <fullName evidence="1">Phosphodiester glycosidase domain-containing protein</fullName>
    </recommendedName>
</protein>
<dbReference type="Proteomes" id="UP000177263">
    <property type="component" value="Unassembled WGS sequence"/>
</dbReference>
<feature type="domain" description="Phosphodiester glycosidase" evidence="1">
    <location>
        <begin position="92"/>
        <end position="248"/>
    </location>
</feature>
<dbReference type="AlphaFoldDB" id="A0A1F7YPQ3"/>
<sequence>MAKTKKVFIGLFVLVIASLLLNASVQTKKEVKNNSEDTQVLGVENKLLISELTRDGITYISYLYPVENPNSLVLISNLDEQVTLRNFVESSNCEFVINGGFYSTTFSPIGYLLIDGIEENPYKGNVLFNGVLSINGIDTPRITRSVPVDPLRLAIQTGPILYENGKSLEVVIENDKPARRSFALITGSNNLYLGIILDTDSSFSGPLLAKLPALLNIIASEHQIEIADAINLDGGTASGLFYTSEDKGELVTELSTIGTFICVEK</sequence>
<evidence type="ECO:0000313" key="3">
    <source>
        <dbReference type="Proteomes" id="UP000177263"/>
    </source>
</evidence>
<gene>
    <name evidence="2" type="ORF">A2801_02925</name>
</gene>
<dbReference type="EMBL" id="MGGM01000023">
    <property type="protein sequence ID" value="OGM28889.1"/>
    <property type="molecule type" value="Genomic_DNA"/>
</dbReference>
<accession>A0A1F7YPQ3</accession>
<organism evidence="2 3">
    <name type="scientific">Candidatus Woesebacteria bacterium RIFCSPHIGHO2_01_FULL_41_10</name>
    <dbReference type="NCBI Taxonomy" id="1802500"/>
    <lineage>
        <taxon>Bacteria</taxon>
        <taxon>Candidatus Woeseibacteriota</taxon>
    </lineage>
</organism>
<evidence type="ECO:0000313" key="2">
    <source>
        <dbReference type="EMBL" id="OGM28889.1"/>
    </source>
</evidence>
<reference evidence="2 3" key="1">
    <citation type="journal article" date="2016" name="Nat. Commun.">
        <title>Thousands of microbial genomes shed light on interconnected biogeochemical processes in an aquifer system.</title>
        <authorList>
            <person name="Anantharaman K."/>
            <person name="Brown C.T."/>
            <person name="Hug L.A."/>
            <person name="Sharon I."/>
            <person name="Castelle C.J."/>
            <person name="Probst A.J."/>
            <person name="Thomas B.C."/>
            <person name="Singh A."/>
            <person name="Wilkins M.J."/>
            <person name="Karaoz U."/>
            <person name="Brodie E.L."/>
            <person name="Williams K.H."/>
            <person name="Hubbard S.S."/>
            <person name="Banfield J.F."/>
        </authorList>
    </citation>
    <scope>NUCLEOTIDE SEQUENCE [LARGE SCALE GENOMIC DNA]</scope>
</reference>
<dbReference type="InterPro" id="IPR018711">
    <property type="entry name" value="NAGPA"/>
</dbReference>
<name>A0A1F7YPQ3_9BACT</name>
<dbReference type="STRING" id="1802500.A2801_02925"/>